<dbReference type="InterPro" id="IPR036291">
    <property type="entry name" value="NAD(P)-bd_dom_sf"/>
</dbReference>
<organism evidence="2 3">
    <name type="scientific">Candidatus Desantisbacteria bacterium CG_4_10_14_0_8_um_filter_48_22</name>
    <dbReference type="NCBI Taxonomy" id="1974543"/>
    <lineage>
        <taxon>Bacteria</taxon>
        <taxon>Candidatus Desantisiibacteriota</taxon>
    </lineage>
</organism>
<evidence type="ECO:0000313" key="2">
    <source>
        <dbReference type="EMBL" id="PIZ17695.1"/>
    </source>
</evidence>
<name>A0A2M7SDT2_9BACT</name>
<dbReference type="Gene3D" id="3.40.50.720">
    <property type="entry name" value="NAD(P)-binding Rossmann-like Domain"/>
    <property type="match status" value="1"/>
</dbReference>
<reference evidence="3" key="1">
    <citation type="submission" date="2017-09" db="EMBL/GenBank/DDBJ databases">
        <title>Depth-based differentiation of microbial function through sediment-hosted aquifers and enrichment of novel symbionts in the deep terrestrial subsurface.</title>
        <authorList>
            <person name="Probst A.J."/>
            <person name="Ladd B."/>
            <person name="Jarett J.K."/>
            <person name="Geller-Mcgrath D.E."/>
            <person name="Sieber C.M.K."/>
            <person name="Emerson J.B."/>
            <person name="Anantharaman K."/>
            <person name="Thomas B.C."/>
            <person name="Malmstrom R."/>
            <person name="Stieglmeier M."/>
            <person name="Klingl A."/>
            <person name="Woyke T."/>
            <person name="Ryan C.M."/>
            <person name="Banfield J.F."/>
        </authorList>
    </citation>
    <scope>NUCLEOTIDE SEQUENCE [LARGE SCALE GENOMIC DNA]</scope>
</reference>
<dbReference type="SUPFAM" id="SSF51735">
    <property type="entry name" value="NAD(P)-binding Rossmann-fold domains"/>
    <property type="match status" value="1"/>
</dbReference>
<feature type="domain" description="Gfo/Idh/MocA-like oxidoreductase N-terminal" evidence="1">
    <location>
        <begin position="3"/>
        <end position="136"/>
    </location>
</feature>
<dbReference type="InterPro" id="IPR000683">
    <property type="entry name" value="Gfo/Idh/MocA-like_OxRdtase_N"/>
</dbReference>
<dbReference type="EMBL" id="PFMR01000091">
    <property type="protein sequence ID" value="PIZ17695.1"/>
    <property type="molecule type" value="Genomic_DNA"/>
</dbReference>
<protein>
    <recommendedName>
        <fullName evidence="1">Gfo/Idh/MocA-like oxidoreductase N-terminal domain-containing protein</fullName>
    </recommendedName>
</protein>
<dbReference type="AlphaFoldDB" id="A0A2M7SDT2"/>
<evidence type="ECO:0000313" key="3">
    <source>
        <dbReference type="Proteomes" id="UP000229307"/>
    </source>
</evidence>
<dbReference type="Pfam" id="PF01408">
    <property type="entry name" value="GFO_IDH_MocA"/>
    <property type="match status" value="1"/>
</dbReference>
<sequence>MIKIAIIGGAGIWHANSFSEMFNGYDRDLAQKNNYPLYSARIEGARVTHLWDADKEKAGLLAKICGIENVVPKMEDVIGKVDGVIITDDLSMQHQKKAEPFLKAGIPAFIDKPLSTDIKEAETIIGLAKKYNCPMMSCSALRYAKEVEAFLLKKDEIGDILTGNTTCSGDLIFYGIHAFEQLYAVIGPGIKSVRNLGSEGKDMVVVTKKDGRQFILTVFKDIGYLFQMNLYGAKGWRQVVVEDSNYFYS</sequence>
<comment type="caution">
    <text evidence="2">The sequence shown here is derived from an EMBL/GenBank/DDBJ whole genome shotgun (WGS) entry which is preliminary data.</text>
</comment>
<feature type="non-terminal residue" evidence="2">
    <location>
        <position position="249"/>
    </location>
</feature>
<gene>
    <name evidence="2" type="ORF">COY52_03315</name>
</gene>
<proteinExistence type="predicted"/>
<accession>A0A2M7SDT2</accession>
<dbReference type="Proteomes" id="UP000229307">
    <property type="component" value="Unassembled WGS sequence"/>
</dbReference>
<evidence type="ECO:0000259" key="1">
    <source>
        <dbReference type="Pfam" id="PF01408"/>
    </source>
</evidence>
<dbReference type="GO" id="GO:0000166">
    <property type="term" value="F:nucleotide binding"/>
    <property type="evidence" value="ECO:0007669"/>
    <property type="project" value="InterPro"/>
</dbReference>